<keyword evidence="7" id="KW-1133">Transmembrane helix</keyword>
<dbReference type="OrthoDB" id="9802919at2"/>
<sequence>MENNHNYNEEKIKCDEHGKNMPVMKNIIQWVGIIILALFISLLIRGLVFEFVTVDGPSMQNTMFSEQRLMVYKLGYAISFPKRGDIIVFKYKEGTNPVLPLVDKIPLINDIIPNKDEEDYIKRVIAVPGDNVDIRDGAIYVNKVKLVEPYAIGRTDVFSGLKFPIDSIPSDKLFVVGDNREMSSDSRMIGLIDISQVKGKAVYRIYPLDQLGVLE</sequence>
<dbReference type="InterPro" id="IPR019758">
    <property type="entry name" value="Pept_S26A_signal_pept_1_CS"/>
</dbReference>
<dbReference type="PATRIC" id="fig|398512.5.peg.698"/>
<dbReference type="Pfam" id="PF10502">
    <property type="entry name" value="Peptidase_S26"/>
    <property type="match status" value="1"/>
</dbReference>
<evidence type="ECO:0000256" key="5">
    <source>
        <dbReference type="ARBA" id="ARBA00022801"/>
    </source>
</evidence>
<dbReference type="PANTHER" id="PTHR43390">
    <property type="entry name" value="SIGNAL PEPTIDASE I"/>
    <property type="match status" value="1"/>
</dbReference>
<evidence type="ECO:0000313" key="10">
    <source>
        <dbReference type="Proteomes" id="UP000036923"/>
    </source>
</evidence>
<dbReference type="Gene3D" id="2.10.109.10">
    <property type="entry name" value="Umud Fragment, subunit A"/>
    <property type="match status" value="1"/>
</dbReference>
<accession>A0A0L6JI93</accession>
<dbReference type="SUPFAM" id="SSF51306">
    <property type="entry name" value="LexA/Signal peptidase"/>
    <property type="match status" value="1"/>
</dbReference>
<dbReference type="InterPro" id="IPR036286">
    <property type="entry name" value="LexA/Signal_pep-like_sf"/>
</dbReference>
<dbReference type="GO" id="GO:0005886">
    <property type="term" value="C:plasma membrane"/>
    <property type="evidence" value="ECO:0007669"/>
    <property type="project" value="UniProtKB-SubCell"/>
</dbReference>
<evidence type="ECO:0000256" key="2">
    <source>
        <dbReference type="ARBA" id="ARBA00004401"/>
    </source>
</evidence>
<evidence type="ECO:0000256" key="1">
    <source>
        <dbReference type="ARBA" id="ARBA00000677"/>
    </source>
</evidence>
<keyword evidence="7" id="KW-0812">Transmembrane</keyword>
<dbReference type="Proteomes" id="UP000036923">
    <property type="component" value="Unassembled WGS sequence"/>
</dbReference>
<comment type="catalytic activity">
    <reaction evidence="1 7">
        <text>Cleavage of hydrophobic, N-terminal signal or leader sequences from secreted and periplasmic proteins.</text>
        <dbReference type="EC" id="3.4.21.89"/>
    </reaction>
</comment>
<feature type="domain" description="Peptidase S26" evidence="8">
    <location>
        <begin position="28"/>
        <end position="205"/>
    </location>
</feature>
<dbReference type="GO" id="GO:0009003">
    <property type="term" value="F:signal peptidase activity"/>
    <property type="evidence" value="ECO:0007669"/>
    <property type="project" value="UniProtKB-EC"/>
</dbReference>
<reference evidence="10" key="1">
    <citation type="submission" date="2015-07" db="EMBL/GenBank/DDBJ databases">
        <title>Near-Complete Genome Sequence of the Cellulolytic Bacterium Bacteroides (Pseudobacteroides) cellulosolvens ATCC 35603.</title>
        <authorList>
            <person name="Dassa B."/>
            <person name="Utturkar S.M."/>
            <person name="Klingeman D.M."/>
            <person name="Hurt R.A."/>
            <person name="Keller M."/>
            <person name="Xu J."/>
            <person name="Reddy Y.H.K."/>
            <person name="Borovok I."/>
            <person name="Grinberg I.R."/>
            <person name="Lamed R."/>
            <person name="Zhivin O."/>
            <person name="Bayer E.A."/>
            <person name="Brown S.D."/>
        </authorList>
    </citation>
    <scope>NUCLEOTIDE SEQUENCE [LARGE SCALE GENOMIC DNA]</scope>
    <source>
        <strain evidence="10">DSM 2933</strain>
    </source>
</reference>
<evidence type="ECO:0000259" key="8">
    <source>
        <dbReference type="Pfam" id="PF10502"/>
    </source>
</evidence>
<evidence type="ECO:0000256" key="6">
    <source>
        <dbReference type="PIRSR" id="PIRSR600223-1"/>
    </source>
</evidence>
<dbReference type="EC" id="3.4.21.89" evidence="4 7"/>
<dbReference type="InterPro" id="IPR019757">
    <property type="entry name" value="Pept_S26A_signal_pept_1_Lys-AS"/>
</dbReference>
<dbReference type="EMBL" id="LGTC01000001">
    <property type="protein sequence ID" value="KNY25413.1"/>
    <property type="molecule type" value="Genomic_DNA"/>
</dbReference>
<comment type="similarity">
    <text evidence="3 7">Belongs to the peptidase S26 family.</text>
</comment>
<organism evidence="9 10">
    <name type="scientific">Pseudobacteroides cellulosolvens ATCC 35603 = DSM 2933</name>
    <dbReference type="NCBI Taxonomy" id="398512"/>
    <lineage>
        <taxon>Bacteria</taxon>
        <taxon>Bacillati</taxon>
        <taxon>Bacillota</taxon>
        <taxon>Clostridia</taxon>
        <taxon>Eubacteriales</taxon>
        <taxon>Oscillospiraceae</taxon>
        <taxon>Pseudobacteroides</taxon>
    </lineage>
</organism>
<dbReference type="GO" id="GO:0004252">
    <property type="term" value="F:serine-type endopeptidase activity"/>
    <property type="evidence" value="ECO:0007669"/>
    <property type="project" value="InterPro"/>
</dbReference>
<evidence type="ECO:0000256" key="4">
    <source>
        <dbReference type="ARBA" id="ARBA00013208"/>
    </source>
</evidence>
<dbReference type="GO" id="GO:0006465">
    <property type="term" value="P:signal peptide processing"/>
    <property type="evidence" value="ECO:0007669"/>
    <property type="project" value="InterPro"/>
</dbReference>
<evidence type="ECO:0000256" key="7">
    <source>
        <dbReference type="RuleBase" id="RU362042"/>
    </source>
</evidence>
<comment type="caution">
    <text evidence="9">The sequence shown here is derived from an EMBL/GenBank/DDBJ whole genome shotgun (WGS) entry which is preliminary data.</text>
</comment>
<evidence type="ECO:0000313" key="9">
    <source>
        <dbReference type="EMBL" id="KNY25413.1"/>
    </source>
</evidence>
<dbReference type="STRING" id="398512.Bccel_0673"/>
<dbReference type="PRINTS" id="PR00727">
    <property type="entry name" value="LEADERPTASE"/>
</dbReference>
<dbReference type="AlphaFoldDB" id="A0A0L6JI93"/>
<feature type="active site" evidence="6">
    <location>
        <position position="58"/>
    </location>
</feature>
<dbReference type="eggNOG" id="COG0681">
    <property type="taxonomic scope" value="Bacteria"/>
</dbReference>
<dbReference type="RefSeq" id="WP_050753044.1">
    <property type="nucleotide sequence ID" value="NZ_JQKC01000020.1"/>
</dbReference>
<dbReference type="CDD" id="cd06530">
    <property type="entry name" value="S26_SPase_I"/>
    <property type="match status" value="1"/>
</dbReference>
<gene>
    <name evidence="9" type="ORF">Bccel_0673</name>
</gene>
<feature type="active site" evidence="6">
    <location>
        <position position="122"/>
    </location>
</feature>
<dbReference type="NCBIfam" id="TIGR02227">
    <property type="entry name" value="sigpep_I_bact"/>
    <property type="match status" value="1"/>
</dbReference>
<dbReference type="InterPro" id="IPR019533">
    <property type="entry name" value="Peptidase_S26"/>
</dbReference>
<dbReference type="PROSITE" id="PS00761">
    <property type="entry name" value="SPASE_I_3"/>
    <property type="match status" value="1"/>
</dbReference>
<dbReference type="InterPro" id="IPR000223">
    <property type="entry name" value="Pept_S26A_signal_pept_1"/>
</dbReference>
<evidence type="ECO:0000256" key="3">
    <source>
        <dbReference type="ARBA" id="ARBA00009370"/>
    </source>
</evidence>
<keyword evidence="7" id="KW-0472">Membrane</keyword>
<keyword evidence="5 7" id="KW-0378">Hydrolase</keyword>
<dbReference type="PANTHER" id="PTHR43390:SF1">
    <property type="entry name" value="CHLOROPLAST PROCESSING PEPTIDASE"/>
    <property type="match status" value="1"/>
</dbReference>
<name>A0A0L6JI93_9FIRM</name>
<protein>
    <recommendedName>
        <fullName evidence="4 7">Signal peptidase I</fullName>
        <ecNumber evidence="4 7">3.4.21.89</ecNumber>
    </recommendedName>
</protein>
<keyword evidence="7" id="KW-0645">Protease</keyword>
<feature type="transmembrane region" description="Helical" evidence="7">
    <location>
        <begin position="27"/>
        <end position="48"/>
    </location>
</feature>
<comment type="subcellular location">
    <subcellularLocation>
        <location evidence="2">Cell membrane</location>
        <topology evidence="2">Single-pass type II membrane protein</topology>
    </subcellularLocation>
    <subcellularLocation>
        <location evidence="7">Membrane</location>
        <topology evidence="7">Single-pass type II membrane protein</topology>
    </subcellularLocation>
</comment>
<keyword evidence="10" id="KW-1185">Reference proteome</keyword>
<proteinExistence type="inferred from homology"/>
<dbReference type="PROSITE" id="PS00760">
    <property type="entry name" value="SPASE_I_2"/>
    <property type="match status" value="1"/>
</dbReference>